<proteinExistence type="predicted"/>
<keyword evidence="2" id="KW-0238">DNA-binding</keyword>
<name>A0ABU1HJB9_9GAMM</name>
<keyword evidence="3" id="KW-0804">Transcription</keyword>
<dbReference type="Proteomes" id="UP001251374">
    <property type="component" value="Unassembled WGS sequence"/>
</dbReference>
<dbReference type="EMBL" id="JARWAM010000017">
    <property type="protein sequence ID" value="MDR5907391.1"/>
    <property type="molecule type" value="Genomic_DNA"/>
</dbReference>
<protein>
    <submittedName>
        <fullName evidence="5">Helix-turn-helix domain-containing protein</fullName>
    </submittedName>
</protein>
<dbReference type="SMART" id="SM00342">
    <property type="entry name" value="HTH_ARAC"/>
    <property type="match status" value="1"/>
</dbReference>
<dbReference type="InterPro" id="IPR020449">
    <property type="entry name" value="Tscrpt_reg_AraC-type_HTH"/>
</dbReference>
<evidence type="ECO:0000313" key="6">
    <source>
        <dbReference type="Proteomes" id="UP001251374"/>
    </source>
</evidence>
<evidence type="ECO:0000259" key="4">
    <source>
        <dbReference type="PROSITE" id="PS01124"/>
    </source>
</evidence>
<evidence type="ECO:0000313" key="5">
    <source>
        <dbReference type="EMBL" id="MDR5907391.1"/>
    </source>
</evidence>
<dbReference type="Gene3D" id="1.10.10.60">
    <property type="entry name" value="Homeodomain-like"/>
    <property type="match status" value="1"/>
</dbReference>
<dbReference type="InterPro" id="IPR050204">
    <property type="entry name" value="AraC_XylS_family_regulators"/>
</dbReference>
<dbReference type="PRINTS" id="PR00032">
    <property type="entry name" value="HTHARAC"/>
</dbReference>
<feature type="domain" description="HTH araC/xylS-type" evidence="4">
    <location>
        <begin position="222"/>
        <end position="319"/>
    </location>
</feature>
<evidence type="ECO:0000256" key="3">
    <source>
        <dbReference type="ARBA" id="ARBA00023163"/>
    </source>
</evidence>
<evidence type="ECO:0000256" key="1">
    <source>
        <dbReference type="ARBA" id="ARBA00023015"/>
    </source>
</evidence>
<reference evidence="5 6" key="1">
    <citation type="submission" date="2023-04" db="EMBL/GenBank/DDBJ databases">
        <title>A long-awaited taxogenomic arrangement of the family Halomonadaceae.</title>
        <authorList>
            <person name="De La Haba R."/>
            <person name="Chuvochina M."/>
            <person name="Wittouck S."/>
            <person name="Arahal D.R."/>
            <person name="Sanchez-Porro C."/>
            <person name="Hugenholtz P."/>
            <person name="Ventosa A."/>
        </authorList>
    </citation>
    <scope>NUCLEOTIDE SEQUENCE [LARGE SCALE GENOMIC DNA]</scope>
    <source>
        <strain evidence="5 6">DSM 26770</strain>
    </source>
</reference>
<keyword evidence="1" id="KW-0805">Transcription regulation</keyword>
<dbReference type="InterPro" id="IPR018060">
    <property type="entry name" value="HTH_AraC"/>
</dbReference>
<dbReference type="Pfam" id="PF14525">
    <property type="entry name" value="AraC_binding_2"/>
    <property type="match status" value="1"/>
</dbReference>
<dbReference type="PROSITE" id="PS00041">
    <property type="entry name" value="HTH_ARAC_FAMILY_1"/>
    <property type="match status" value="1"/>
</dbReference>
<accession>A0ABU1HJB9</accession>
<dbReference type="InterPro" id="IPR009057">
    <property type="entry name" value="Homeodomain-like_sf"/>
</dbReference>
<comment type="caution">
    <text evidence="5">The sequence shown here is derived from an EMBL/GenBank/DDBJ whole genome shotgun (WGS) entry which is preliminary data.</text>
</comment>
<dbReference type="PANTHER" id="PTHR46796:SF6">
    <property type="entry name" value="ARAC SUBFAMILY"/>
    <property type="match status" value="1"/>
</dbReference>
<sequence length="355" mass="40600">MNVDAAQRQHDDRSTLPYLIFSTDELPLADRTRAWQEIAAPLFEVMPRETTLEGRINSFLLSDWLVGTIECNAHRYSRQPSMSANDGLDYYFIQHYQQGELKGTCGDNTIELRPGDIGFFDTKQAIDVNVTSVRTFSLIIPRHEFGIDPASTNLHGMVLKRESPMGYMLGNHFQSMLQLLPTLPIQDAKQLKSCTRSLMVAWLDTLSSQQTRSASTLRGLKQQLHAFIDERLSDPALDPALLQREFGISRTTLYRAFGAPGVSDYIRYRRLEAALRDIKREEAMSISQIAFRWGFTNERKFQRAFRKRYDMSPSDARHDSKDLLQLHSPVLALQDTMAYWVKRGKETRAESGDLA</sequence>
<dbReference type="Pfam" id="PF12833">
    <property type="entry name" value="HTH_18"/>
    <property type="match status" value="1"/>
</dbReference>
<dbReference type="InterPro" id="IPR035418">
    <property type="entry name" value="AraC-bd_2"/>
</dbReference>
<dbReference type="RefSeq" id="WP_309724707.1">
    <property type="nucleotide sequence ID" value="NZ_JARWAM010000017.1"/>
</dbReference>
<gene>
    <name evidence="5" type="ORF">QC821_19090</name>
</gene>
<evidence type="ECO:0000256" key="2">
    <source>
        <dbReference type="ARBA" id="ARBA00023125"/>
    </source>
</evidence>
<dbReference type="InterPro" id="IPR018062">
    <property type="entry name" value="HTH_AraC-typ_CS"/>
</dbReference>
<dbReference type="SUPFAM" id="SSF46689">
    <property type="entry name" value="Homeodomain-like"/>
    <property type="match status" value="1"/>
</dbReference>
<dbReference type="PROSITE" id="PS01124">
    <property type="entry name" value="HTH_ARAC_FAMILY_2"/>
    <property type="match status" value="1"/>
</dbReference>
<dbReference type="PANTHER" id="PTHR46796">
    <property type="entry name" value="HTH-TYPE TRANSCRIPTIONAL ACTIVATOR RHAS-RELATED"/>
    <property type="match status" value="1"/>
</dbReference>
<organism evidence="5 6">
    <name type="scientific">Franzmannia qiaohouensis</name>
    <dbReference type="NCBI Taxonomy" id="1329370"/>
    <lineage>
        <taxon>Bacteria</taxon>
        <taxon>Pseudomonadati</taxon>
        <taxon>Pseudomonadota</taxon>
        <taxon>Gammaproteobacteria</taxon>
        <taxon>Oceanospirillales</taxon>
        <taxon>Halomonadaceae</taxon>
        <taxon>Franzmannia</taxon>
    </lineage>
</organism>
<keyword evidence="6" id="KW-1185">Reference proteome</keyword>